<name>A0A927N645_9ACTN</name>
<accession>A0A927N645</accession>
<feature type="transmembrane region" description="Helical" evidence="1">
    <location>
        <begin position="6"/>
        <end position="32"/>
    </location>
</feature>
<reference evidence="2" key="1">
    <citation type="submission" date="2020-10" db="EMBL/GenBank/DDBJ databases">
        <title>Sequencing the genomes of 1000 actinobacteria strains.</title>
        <authorList>
            <person name="Klenk H.-P."/>
        </authorList>
    </citation>
    <scope>NUCLEOTIDE SEQUENCE</scope>
    <source>
        <strain evidence="2">DSM 45354</strain>
    </source>
</reference>
<comment type="caution">
    <text evidence="2">The sequence shown here is derived from an EMBL/GenBank/DDBJ whole genome shotgun (WGS) entry which is preliminary data.</text>
</comment>
<evidence type="ECO:0000313" key="3">
    <source>
        <dbReference type="Proteomes" id="UP000638648"/>
    </source>
</evidence>
<dbReference type="RefSeq" id="WP_192756053.1">
    <property type="nucleotide sequence ID" value="NZ_BAABJL010000070.1"/>
</dbReference>
<dbReference type="Proteomes" id="UP000638648">
    <property type="component" value="Unassembled WGS sequence"/>
</dbReference>
<dbReference type="EMBL" id="JADBEM010000001">
    <property type="protein sequence ID" value="MBE1613136.1"/>
    <property type="molecule type" value="Genomic_DNA"/>
</dbReference>
<organism evidence="2 3">
    <name type="scientific">Actinopolymorpha pittospori</name>
    <dbReference type="NCBI Taxonomy" id="648752"/>
    <lineage>
        <taxon>Bacteria</taxon>
        <taxon>Bacillati</taxon>
        <taxon>Actinomycetota</taxon>
        <taxon>Actinomycetes</taxon>
        <taxon>Propionibacteriales</taxon>
        <taxon>Actinopolymorphaceae</taxon>
        <taxon>Actinopolymorpha</taxon>
    </lineage>
</organism>
<keyword evidence="1" id="KW-0812">Transmembrane</keyword>
<protein>
    <submittedName>
        <fullName evidence="2">Uncharacterized protein</fullName>
    </submittedName>
</protein>
<proteinExistence type="predicted"/>
<sequence length="52" mass="5287">MTSWPLSVLLTGGLGCLVLGVLAVLVGGLLAVRQVGSTRSGTVKGVREVIRP</sequence>
<evidence type="ECO:0000313" key="2">
    <source>
        <dbReference type="EMBL" id="MBE1613136.1"/>
    </source>
</evidence>
<gene>
    <name evidence="2" type="ORF">HEB94_009984</name>
</gene>
<evidence type="ECO:0000256" key="1">
    <source>
        <dbReference type="SAM" id="Phobius"/>
    </source>
</evidence>
<keyword evidence="1" id="KW-0472">Membrane</keyword>
<dbReference type="AlphaFoldDB" id="A0A927N645"/>
<keyword evidence="1" id="KW-1133">Transmembrane helix</keyword>
<keyword evidence="3" id="KW-1185">Reference proteome</keyword>